<evidence type="ECO:0000256" key="1">
    <source>
        <dbReference type="ARBA" id="ARBA00023110"/>
    </source>
</evidence>
<dbReference type="InterPro" id="IPR027304">
    <property type="entry name" value="Trigger_fact/SurA_dom_sf"/>
</dbReference>
<dbReference type="GO" id="GO:0006457">
    <property type="term" value="P:protein folding"/>
    <property type="evidence" value="ECO:0007669"/>
    <property type="project" value="InterPro"/>
</dbReference>
<dbReference type="Pfam" id="PF05698">
    <property type="entry name" value="Trigger_C"/>
    <property type="match status" value="1"/>
</dbReference>
<evidence type="ECO:0000313" key="5">
    <source>
        <dbReference type="Proteomes" id="UP000546970"/>
    </source>
</evidence>
<dbReference type="GO" id="GO:0015031">
    <property type="term" value="P:protein transport"/>
    <property type="evidence" value="ECO:0007669"/>
    <property type="project" value="InterPro"/>
</dbReference>
<dbReference type="EMBL" id="JABBCP010000008">
    <property type="protein sequence ID" value="NMF56437.1"/>
    <property type="molecule type" value="Genomic_DNA"/>
</dbReference>
<reference evidence="4 5" key="1">
    <citation type="submission" date="2020-04" db="EMBL/GenBank/DDBJ databases">
        <title>Collinsella sp. KGMB02528 nov., an anaerobic actinobacterium isolated from human feces.</title>
        <authorList>
            <person name="Han K.-I."/>
            <person name="Eom M.K."/>
            <person name="Kim J.-S."/>
            <person name="Lee K.C."/>
            <person name="Suh M.K."/>
            <person name="Park S.-H."/>
            <person name="Lee J.H."/>
            <person name="Kang S.W."/>
            <person name="Park J.-E."/>
            <person name="Oh B.S."/>
            <person name="Yu S.Y."/>
            <person name="Choi S.-H."/>
            <person name="Lee D.H."/>
            <person name="Yoon H."/>
            <person name="Kim B.-Y."/>
            <person name="Lee J.H."/>
            <person name="Lee J.-S."/>
        </authorList>
    </citation>
    <scope>NUCLEOTIDE SEQUENCE [LARGE SCALE GENOMIC DNA]</scope>
    <source>
        <strain evidence="4 5">KGMB02528</strain>
    </source>
</reference>
<evidence type="ECO:0000256" key="2">
    <source>
        <dbReference type="ARBA" id="ARBA00023235"/>
    </source>
</evidence>
<dbReference type="RefSeq" id="WP_169277989.1">
    <property type="nucleotide sequence ID" value="NZ_JABBCP010000008.1"/>
</dbReference>
<gene>
    <name evidence="4" type="ORF">HF320_08895</name>
</gene>
<dbReference type="GO" id="GO:0003755">
    <property type="term" value="F:peptidyl-prolyl cis-trans isomerase activity"/>
    <property type="evidence" value="ECO:0007669"/>
    <property type="project" value="UniProtKB-KW"/>
</dbReference>
<dbReference type="SUPFAM" id="SSF109998">
    <property type="entry name" value="Triger factor/SurA peptide-binding domain-like"/>
    <property type="match status" value="1"/>
</dbReference>
<evidence type="ECO:0000313" key="4">
    <source>
        <dbReference type="EMBL" id="NMF56437.1"/>
    </source>
</evidence>
<dbReference type="Gene3D" id="1.10.3120.10">
    <property type="entry name" value="Trigger factor, C-terminal domain"/>
    <property type="match status" value="1"/>
</dbReference>
<keyword evidence="1" id="KW-0697">Rotamase</keyword>
<dbReference type="InterPro" id="IPR008880">
    <property type="entry name" value="Trigger_fac_C"/>
</dbReference>
<dbReference type="InterPro" id="IPR037041">
    <property type="entry name" value="Trigger_fac_C_sf"/>
</dbReference>
<protein>
    <recommendedName>
        <fullName evidence="3">Trigger factor C-terminal domain-containing protein</fullName>
    </recommendedName>
</protein>
<organism evidence="4 5">
    <name type="scientific">Collinsella acetigenes</name>
    <dbReference type="NCBI Taxonomy" id="2713419"/>
    <lineage>
        <taxon>Bacteria</taxon>
        <taxon>Bacillati</taxon>
        <taxon>Actinomycetota</taxon>
        <taxon>Coriobacteriia</taxon>
        <taxon>Coriobacteriales</taxon>
        <taxon>Coriobacteriaceae</taxon>
        <taxon>Collinsella</taxon>
    </lineage>
</organism>
<dbReference type="AlphaFoldDB" id="A0A7X9UDM7"/>
<comment type="caution">
    <text evidence="4">The sequence shown here is derived from an EMBL/GenBank/DDBJ whole genome shotgun (WGS) entry which is preliminary data.</text>
</comment>
<keyword evidence="5" id="KW-1185">Reference proteome</keyword>
<proteinExistence type="predicted"/>
<sequence>MTKAPNTVEVTYESFRIPVQLADYRTIVLTDEEREHAVQQAAAVPESQQELTTDYFLQAAFVEKVTNNSTLRVPKQIAHERALSMGRALQQKLESDQLSLDDYFKAMKTTKDQLIAEFEVEAKQQLRQRIVLLAIAKAEGLEATDADYANEVERLSSSYGMPTEGLVGFFAASGENESVRQDISVSKAADFMKQLVLN</sequence>
<evidence type="ECO:0000259" key="3">
    <source>
        <dbReference type="Pfam" id="PF05698"/>
    </source>
</evidence>
<accession>A0A7X9UDM7</accession>
<keyword evidence="2" id="KW-0413">Isomerase</keyword>
<name>A0A7X9UDM7_9ACTN</name>
<dbReference type="Proteomes" id="UP000546970">
    <property type="component" value="Unassembled WGS sequence"/>
</dbReference>
<feature type="domain" description="Trigger factor C-terminal" evidence="3">
    <location>
        <begin position="47"/>
        <end position="192"/>
    </location>
</feature>